<keyword evidence="3" id="KW-1185">Reference proteome</keyword>
<dbReference type="Pfam" id="PF13304">
    <property type="entry name" value="AAA_21"/>
    <property type="match status" value="1"/>
</dbReference>
<dbReference type="InterPro" id="IPR027417">
    <property type="entry name" value="P-loop_NTPase"/>
</dbReference>
<gene>
    <name evidence="2" type="ORF">QCD61_14280</name>
</gene>
<protein>
    <submittedName>
        <fullName evidence="2">AAA family ATPase</fullName>
    </submittedName>
</protein>
<dbReference type="SUPFAM" id="SSF52540">
    <property type="entry name" value="P-loop containing nucleoside triphosphate hydrolases"/>
    <property type="match status" value="1"/>
</dbReference>
<feature type="domain" description="ATPase AAA-type core" evidence="1">
    <location>
        <begin position="314"/>
        <end position="443"/>
    </location>
</feature>
<evidence type="ECO:0000313" key="3">
    <source>
        <dbReference type="Proteomes" id="UP001227386"/>
    </source>
</evidence>
<proteinExistence type="predicted"/>
<dbReference type="PANTHER" id="PTHR43581">
    <property type="entry name" value="ATP/GTP PHOSPHATASE"/>
    <property type="match status" value="1"/>
</dbReference>
<dbReference type="InterPro" id="IPR003959">
    <property type="entry name" value="ATPase_AAA_core"/>
</dbReference>
<dbReference type="EMBL" id="CP123771">
    <property type="protein sequence ID" value="WGO96211.1"/>
    <property type="molecule type" value="Genomic_DNA"/>
</dbReference>
<dbReference type="InterPro" id="IPR051396">
    <property type="entry name" value="Bact_Antivir_Def_Nuclease"/>
</dbReference>
<dbReference type="RefSeq" id="WP_280944950.1">
    <property type="nucleotide sequence ID" value="NZ_CP123771.1"/>
</dbReference>
<evidence type="ECO:0000259" key="1">
    <source>
        <dbReference type="Pfam" id="PF13304"/>
    </source>
</evidence>
<evidence type="ECO:0000313" key="2">
    <source>
        <dbReference type="EMBL" id="WGO96211.1"/>
    </source>
</evidence>
<name>A0ABY8PLX6_9PSED</name>
<reference evidence="2 3" key="1">
    <citation type="journal article" date="2012" name="Appl. Soil Ecol.">
        <title>Isolation and characterization of new plant growth-promoting bacterial endophytes.</title>
        <authorList>
            <person name="Rashid S."/>
            <person name="Charles T.C."/>
            <person name="Glick B.R."/>
        </authorList>
    </citation>
    <scope>NUCLEOTIDE SEQUENCE [LARGE SCALE GENOMIC DNA]</scope>
    <source>
        <strain evidence="2 3">YsS1</strain>
    </source>
</reference>
<organism evidence="2 3">
    <name type="scientific">Pseudomonas viciae</name>
    <dbReference type="NCBI Taxonomy" id="2505979"/>
    <lineage>
        <taxon>Bacteria</taxon>
        <taxon>Pseudomonadati</taxon>
        <taxon>Pseudomonadota</taxon>
        <taxon>Gammaproteobacteria</taxon>
        <taxon>Pseudomonadales</taxon>
        <taxon>Pseudomonadaceae</taxon>
        <taxon>Pseudomonas</taxon>
    </lineage>
</organism>
<dbReference type="PANTHER" id="PTHR43581:SF2">
    <property type="entry name" value="EXCINUCLEASE ATPASE SUBUNIT"/>
    <property type="match status" value="1"/>
</dbReference>
<dbReference type="Gene3D" id="3.40.50.300">
    <property type="entry name" value="P-loop containing nucleotide triphosphate hydrolases"/>
    <property type="match status" value="1"/>
</dbReference>
<sequence>MQLCFLWVRKFKNLEDFGISLSNEFDFKFHSSENFLQRVKKSPIPNLFGDTITSITGVLGINGSGKTNTLELICRALNGSEKLKNEYLIIFSVDGAFFQATNLQHPISANFELSIPVGRDRIEGMYTVFFSNVFDKNYIDFGGGVADVSVNNKNNPRTLARLQSSIESDFINDVEFFRSREFKKLELQAPPRIEIKVDKFITRHGQTSRQEPVVPILNYLAGTRKKNRGRGKLYLVRQTIQMSFLKVLLERDVPDERLIAHMLMILDKNPHQELEEFIGELRECYSPENDVIPWNSNFLLFETLTVLFNLESFLEEMKFDIDDTLKGQKFIFSIDFEPDEAFWYKHLACIVQALRFGSINWSGVSSGQKAYLNLFSSIWNGVDSYRYSTNSKRSTLICIDEGDLYLHPEWQLEFVERLIKCLPELSEGKVQIVFTTHSPILISDLPHQCVVILGHENESSIGGNNQIAGRQKTFAANIYDIYQYSFGLNKKRSGNLSSDYLKEVFKLLDKATLSQQDTENLRLALSVVDDDVINFHIRKRVEAQ</sequence>
<accession>A0ABY8PLX6</accession>
<dbReference type="Proteomes" id="UP001227386">
    <property type="component" value="Chromosome"/>
</dbReference>